<evidence type="ECO:0000256" key="4">
    <source>
        <dbReference type="SAM" id="Phobius"/>
    </source>
</evidence>
<dbReference type="PANTHER" id="PTHR45138">
    <property type="entry name" value="REGULATORY COMPONENTS OF SENSORY TRANSDUCTION SYSTEM"/>
    <property type="match status" value="1"/>
</dbReference>
<sequence length="386" mass="40873">MQPLDTETLLSVYLALSGLTALFTLVGGWTTRKRGLWLWSGAFLASLISQAIRPGIAEIWGLQASKPPGHLGGVLQALLVLAGLQAFLGQRIPWRGMALVFGALTVFSFTLLATGQSLWWSLSITQGVAGLAMARAAWIAWRARPPGGNGALVVMASVLGTAALVALARAAAIVPIHISATQLNEANEHWLMATLLLVVAEGFAMLVLVNSALREELLKLADFDPLTGLLNRRGLRSRLARLMQPLSAAEHVPADVAVAVVDLDNFKLINDRHGHQAGDEVLAEVARRLLAGMGMGDLVARTGGEEFMLVWIAAKKGVAEAAGEQLRTLVGDKPVASQAGELGVTASVGIATGPWRNGSDFESLVSRADHALYAAKREGRNRVVMG</sequence>
<comment type="caution">
    <text evidence="6">The sequence shown here is derived from an EMBL/GenBank/DDBJ whole genome shotgun (WGS) entry which is preliminary data.</text>
</comment>
<evidence type="ECO:0000313" key="6">
    <source>
        <dbReference type="EMBL" id="TPG04445.1"/>
    </source>
</evidence>
<proteinExistence type="predicted"/>
<keyword evidence="4" id="KW-0812">Transmembrane</keyword>
<comment type="cofactor">
    <cofactor evidence="1">
        <name>Mg(2+)</name>
        <dbReference type="ChEBI" id="CHEBI:18420"/>
    </cofactor>
</comment>
<feature type="transmembrane region" description="Helical" evidence="4">
    <location>
        <begin position="96"/>
        <end position="113"/>
    </location>
</feature>
<name>A0A502BT91_9GAMM</name>
<evidence type="ECO:0000259" key="5">
    <source>
        <dbReference type="PROSITE" id="PS50887"/>
    </source>
</evidence>
<feature type="transmembrane region" description="Helical" evidence="4">
    <location>
        <begin position="190"/>
        <end position="209"/>
    </location>
</feature>
<evidence type="ECO:0000256" key="3">
    <source>
        <dbReference type="ARBA" id="ARBA00034247"/>
    </source>
</evidence>
<organism evidence="6 7">
    <name type="scientific">Rhodanobacter glycinis</name>
    <dbReference type="NCBI Taxonomy" id="582702"/>
    <lineage>
        <taxon>Bacteria</taxon>
        <taxon>Pseudomonadati</taxon>
        <taxon>Pseudomonadota</taxon>
        <taxon>Gammaproteobacteria</taxon>
        <taxon>Lysobacterales</taxon>
        <taxon>Rhodanobacteraceae</taxon>
        <taxon>Rhodanobacter</taxon>
    </lineage>
</organism>
<feature type="transmembrane region" description="Helical" evidence="4">
    <location>
        <begin position="153"/>
        <end position="178"/>
    </location>
</feature>
<feature type="transmembrane region" description="Helical" evidence="4">
    <location>
        <begin position="68"/>
        <end position="89"/>
    </location>
</feature>
<keyword evidence="4" id="KW-0472">Membrane</keyword>
<dbReference type="PROSITE" id="PS50887">
    <property type="entry name" value="GGDEF"/>
    <property type="match status" value="1"/>
</dbReference>
<dbReference type="NCBIfam" id="TIGR00254">
    <property type="entry name" value="GGDEF"/>
    <property type="match status" value="1"/>
</dbReference>
<dbReference type="PANTHER" id="PTHR45138:SF9">
    <property type="entry name" value="DIGUANYLATE CYCLASE DGCM-RELATED"/>
    <property type="match status" value="1"/>
</dbReference>
<dbReference type="EMBL" id="RCZO01000013">
    <property type="protein sequence ID" value="TPG04445.1"/>
    <property type="molecule type" value="Genomic_DNA"/>
</dbReference>
<dbReference type="InterPro" id="IPR050469">
    <property type="entry name" value="Diguanylate_Cyclase"/>
</dbReference>
<dbReference type="SUPFAM" id="SSF55073">
    <property type="entry name" value="Nucleotide cyclase"/>
    <property type="match status" value="1"/>
</dbReference>
<reference evidence="6 7" key="1">
    <citation type="journal article" date="2019" name="Environ. Microbiol.">
        <title>Species interactions and distinct microbial communities in high Arctic permafrost affected cryosols are associated with the CH4 and CO2 gas fluxes.</title>
        <authorList>
            <person name="Altshuler I."/>
            <person name="Hamel J."/>
            <person name="Turney S."/>
            <person name="Magnuson E."/>
            <person name="Levesque R."/>
            <person name="Greer C."/>
            <person name="Whyte L.G."/>
        </authorList>
    </citation>
    <scope>NUCLEOTIDE SEQUENCE [LARGE SCALE GENOMIC DNA]</scope>
    <source>
        <strain evidence="6 7">S13Y</strain>
    </source>
</reference>
<dbReference type="Pfam" id="PF00990">
    <property type="entry name" value="GGDEF"/>
    <property type="match status" value="1"/>
</dbReference>
<feature type="transmembrane region" description="Helical" evidence="4">
    <location>
        <begin position="36"/>
        <end position="56"/>
    </location>
</feature>
<dbReference type="InterPro" id="IPR043128">
    <property type="entry name" value="Rev_trsase/Diguanyl_cyclase"/>
</dbReference>
<dbReference type="Proteomes" id="UP000319486">
    <property type="component" value="Unassembled WGS sequence"/>
</dbReference>
<accession>A0A502BT91</accession>
<dbReference type="InterPro" id="IPR000160">
    <property type="entry name" value="GGDEF_dom"/>
</dbReference>
<keyword evidence="4" id="KW-1133">Transmembrane helix</keyword>
<dbReference type="SMART" id="SM00267">
    <property type="entry name" value="GGDEF"/>
    <property type="match status" value="1"/>
</dbReference>
<protein>
    <recommendedName>
        <fullName evidence="2">diguanylate cyclase</fullName>
        <ecNumber evidence="2">2.7.7.65</ecNumber>
    </recommendedName>
</protein>
<comment type="catalytic activity">
    <reaction evidence="3">
        <text>2 GTP = 3',3'-c-di-GMP + 2 diphosphate</text>
        <dbReference type="Rhea" id="RHEA:24898"/>
        <dbReference type="ChEBI" id="CHEBI:33019"/>
        <dbReference type="ChEBI" id="CHEBI:37565"/>
        <dbReference type="ChEBI" id="CHEBI:58805"/>
        <dbReference type="EC" id="2.7.7.65"/>
    </reaction>
</comment>
<dbReference type="RefSeq" id="WP_140655497.1">
    <property type="nucleotide sequence ID" value="NZ_RCZO01000013.1"/>
</dbReference>
<dbReference type="EC" id="2.7.7.65" evidence="2"/>
<dbReference type="CDD" id="cd01949">
    <property type="entry name" value="GGDEF"/>
    <property type="match status" value="1"/>
</dbReference>
<feature type="domain" description="GGDEF" evidence="5">
    <location>
        <begin position="254"/>
        <end position="386"/>
    </location>
</feature>
<evidence type="ECO:0000313" key="7">
    <source>
        <dbReference type="Proteomes" id="UP000319486"/>
    </source>
</evidence>
<dbReference type="Gene3D" id="3.30.70.270">
    <property type="match status" value="1"/>
</dbReference>
<dbReference type="FunFam" id="3.30.70.270:FF:000001">
    <property type="entry name" value="Diguanylate cyclase domain protein"/>
    <property type="match status" value="1"/>
</dbReference>
<keyword evidence="7" id="KW-1185">Reference proteome</keyword>
<dbReference type="InterPro" id="IPR029787">
    <property type="entry name" value="Nucleotide_cyclase"/>
</dbReference>
<evidence type="ECO:0000256" key="2">
    <source>
        <dbReference type="ARBA" id="ARBA00012528"/>
    </source>
</evidence>
<feature type="transmembrane region" description="Helical" evidence="4">
    <location>
        <begin position="12"/>
        <end position="29"/>
    </location>
</feature>
<evidence type="ECO:0000256" key="1">
    <source>
        <dbReference type="ARBA" id="ARBA00001946"/>
    </source>
</evidence>
<dbReference type="AlphaFoldDB" id="A0A502BT91"/>
<gene>
    <name evidence="6" type="ORF">EAH88_17505</name>
</gene>
<feature type="transmembrane region" description="Helical" evidence="4">
    <location>
        <begin position="119"/>
        <end position="141"/>
    </location>
</feature>
<dbReference type="GO" id="GO:0052621">
    <property type="term" value="F:diguanylate cyclase activity"/>
    <property type="evidence" value="ECO:0007669"/>
    <property type="project" value="UniProtKB-EC"/>
</dbReference>